<keyword evidence="2" id="KW-1185">Reference proteome</keyword>
<dbReference type="AlphaFoldDB" id="A0A918Y8G9"/>
<dbReference type="EMBL" id="BMVF01000015">
    <property type="protein sequence ID" value="GHD93676.1"/>
    <property type="molecule type" value="Genomic_DNA"/>
</dbReference>
<evidence type="ECO:0000313" key="1">
    <source>
        <dbReference type="EMBL" id="GHD93676.1"/>
    </source>
</evidence>
<accession>A0A918Y8G9</accession>
<protein>
    <submittedName>
        <fullName evidence="1">Uncharacterized protein</fullName>
    </submittedName>
</protein>
<sequence length="108" mass="11712">MTLADAIVPLNTGLPTAGSREARARWATPLWEAPRGARAAYGDAMELGWCSRGAVPLEVQLCRMRGLTEPRLCRNQTPQGNSEVRVKAHISFGPRVFLKPPHAKAPPG</sequence>
<dbReference type="Proteomes" id="UP000608955">
    <property type="component" value="Unassembled WGS sequence"/>
</dbReference>
<comment type="caution">
    <text evidence="1">The sequence shown here is derived from an EMBL/GenBank/DDBJ whole genome shotgun (WGS) entry which is preliminary data.</text>
</comment>
<gene>
    <name evidence="1" type="ORF">GCM10010508_51500</name>
</gene>
<reference evidence="1" key="2">
    <citation type="submission" date="2020-09" db="EMBL/GenBank/DDBJ databases">
        <authorList>
            <person name="Sun Q."/>
            <person name="Ohkuma M."/>
        </authorList>
    </citation>
    <scope>NUCLEOTIDE SEQUENCE</scope>
    <source>
        <strain evidence="1">JCM 4654</strain>
    </source>
</reference>
<proteinExistence type="predicted"/>
<organism evidence="1 2">
    <name type="scientific">Streptomyces naganishii JCM 4654</name>
    <dbReference type="NCBI Taxonomy" id="1306179"/>
    <lineage>
        <taxon>Bacteria</taxon>
        <taxon>Bacillati</taxon>
        <taxon>Actinomycetota</taxon>
        <taxon>Actinomycetes</taxon>
        <taxon>Kitasatosporales</taxon>
        <taxon>Streptomycetaceae</taxon>
        <taxon>Streptomyces</taxon>
    </lineage>
</organism>
<name>A0A918Y8G9_9ACTN</name>
<reference evidence="1" key="1">
    <citation type="journal article" date="2014" name="Int. J. Syst. Evol. Microbiol.">
        <title>Complete genome sequence of Corynebacterium casei LMG S-19264T (=DSM 44701T), isolated from a smear-ripened cheese.</title>
        <authorList>
            <consortium name="US DOE Joint Genome Institute (JGI-PGF)"/>
            <person name="Walter F."/>
            <person name="Albersmeier A."/>
            <person name="Kalinowski J."/>
            <person name="Ruckert C."/>
        </authorList>
    </citation>
    <scope>NUCLEOTIDE SEQUENCE</scope>
    <source>
        <strain evidence="1">JCM 4654</strain>
    </source>
</reference>
<evidence type="ECO:0000313" key="2">
    <source>
        <dbReference type="Proteomes" id="UP000608955"/>
    </source>
</evidence>